<evidence type="ECO:0000313" key="3">
    <source>
        <dbReference type="Proteomes" id="UP001241848"/>
    </source>
</evidence>
<evidence type="ECO:0000313" key="2">
    <source>
        <dbReference type="EMBL" id="MDP4095487.1"/>
    </source>
</evidence>
<reference evidence="2 3" key="1">
    <citation type="submission" date="2022-10" db="EMBL/GenBank/DDBJ databases">
        <title>Paenibacillus description and whole genome data of maize root bacterial community.</title>
        <authorList>
            <person name="Marton D."/>
            <person name="Farkas M."/>
            <person name="Cserhati M."/>
        </authorList>
    </citation>
    <scope>NUCLEOTIDE SEQUENCE [LARGE SCALE GENOMIC DNA]</scope>
    <source>
        <strain evidence="2 3">P96</strain>
    </source>
</reference>
<gene>
    <name evidence="2" type="ORF">OIN60_01600</name>
</gene>
<dbReference type="InterPro" id="IPR035069">
    <property type="entry name" value="TTHA1013/TTHA0281-like"/>
</dbReference>
<dbReference type="Gene3D" id="3.30.160.250">
    <property type="match status" value="1"/>
</dbReference>
<dbReference type="RefSeq" id="WP_305753113.1">
    <property type="nucleotide sequence ID" value="NZ_JAPCKK010000001.1"/>
</dbReference>
<dbReference type="Pfam" id="PF15919">
    <property type="entry name" value="HicB_lk_antitox"/>
    <property type="match status" value="1"/>
</dbReference>
<organism evidence="2 3">
    <name type="scientific">Paenibacillus zeirhizosphaerae</name>
    <dbReference type="NCBI Taxonomy" id="2987519"/>
    <lineage>
        <taxon>Bacteria</taxon>
        <taxon>Bacillati</taxon>
        <taxon>Bacillota</taxon>
        <taxon>Bacilli</taxon>
        <taxon>Bacillales</taxon>
        <taxon>Paenibacillaceae</taxon>
        <taxon>Paenibacillus</taxon>
    </lineage>
</organism>
<dbReference type="Proteomes" id="UP001241848">
    <property type="component" value="Unassembled WGS sequence"/>
</dbReference>
<proteinExistence type="predicted"/>
<dbReference type="InterPro" id="IPR031807">
    <property type="entry name" value="HicB-like"/>
</dbReference>
<name>A0ABT9FM77_9BACL</name>
<dbReference type="InterPro" id="IPR051404">
    <property type="entry name" value="TA_system_antitoxin"/>
</dbReference>
<dbReference type="EMBL" id="JAPCKK010000001">
    <property type="protein sequence ID" value="MDP4095487.1"/>
    <property type="molecule type" value="Genomic_DNA"/>
</dbReference>
<keyword evidence="3" id="KW-1185">Reference proteome</keyword>
<comment type="caution">
    <text evidence="2">The sequence shown here is derived from an EMBL/GenBank/DDBJ whole genome shotgun (WGS) entry which is preliminary data.</text>
</comment>
<sequence>MKKSYTYPAILNFSGEHIEISFPDLEEALSQAETVEEALRRANEVLKLTIESRLEDKEEIPPATPLNELELTTGQRTIVATVNLDEKIRYVSKNLTIPEDLNEAAIDAGLNFSQVLQRALREELSSKE</sequence>
<dbReference type="SUPFAM" id="SSF143100">
    <property type="entry name" value="TTHA1013/TTHA0281-like"/>
    <property type="match status" value="1"/>
</dbReference>
<dbReference type="PANTHER" id="PTHR34504">
    <property type="entry name" value="ANTITOXIN HICB"/>
    <property type="match status" value="1"/>
</dbReference>
<feature type="domain" description="HicB-like antitoxin of toxin-antitoxin system" evidence="1">
    <location>
        <begin position="18"/>
        <end position="103"/>
    </location>
</feature>
<protein>
    <submittedName>
        <fullName evidence="2">Type II toxin-antitoxin system HicB family antitoxin</fullName>
    </submittedName>
</protein>
<dbReference type="PANTHER" id="PTHR34504:SF4">
    <property type="entry name" value="ANTITOXIN HICB"/>
    <property type="match status" value="1"/>
</dbReference>
<accession>A0ABT9FM77</accession>
<evidence type="ECO:0000259" key="1">
    <source>
        <dbReference type="Pfam" id="PF15919"/>
    </source>
</evidence>